<proteinExistence type="predicted"/>
<protein>
    <submittedName>
        <fullName evidence="1">Uncharacterized protein</fullName>
    </submittedName>
</protein>
<organism evidence="1 2">
    <name type="scientific">Actinophytocola oryzae</name>
    <dbReference type="NCBI Taxonomy" id="502181"/>
    <lineage>
        <taxon>Bacteria</taxon>
        <taxon>Bacillati</taxon>
        <taxon>Actinomycetota</taxon>
        <taxon>Actinomycetes</taxon>
        <taxon>Pseudonocardiales</taxon>
        <taxon>Pseudonocardiaceae</taxon>
    </lineage>
</organism>
<name>A0A4R7UWY9_9PSEU</name>
<gene>
    <name evidence="1" type="ORF">CLV71_12222</name>
</gene>
<dbReference type="EMBL" id="SOCP01000022">
    <property type="protein sequence ID" value="TDV40634.1"/>
    <property type="molecule type" value="Genomic_DNA"/>
</dbReference>
<dbReference type="Proteomes" id="UP000294927">
    <property type="component" value="Unassembled WGS sequence"/>
</dbReference>
<evidence type="ECO:0000313" key="2">
    <source>
        <dbReference type="Proteomes" id="UP000294927"/>
    </source>
</evidence>
<evidence type="ECO:0000313" key="1">
    <source>
        <dbReference type="EMBL" id="TDV40634.1"/>
    </source>
</evidence>
<comment type="caution">
    <text evidence="1">The sequence shown here is derived from an EMBL/GenBank/DDBJ whole genome shotgun (WGS) entry which is preliminary data.</text>
</comment>
<reference evidence="1 2" key="1">
    <citation type="submission" date="2019-03" db="EMBL/GenBank/DDBJ databases">
        <title>Genomic Encyclopedia of Archaeal and Bacterial Type Strains, Phase II (KMG-II): from individual species to whole genera.</title>
        <authorList>
            <person name="Goeker M."/>
        </authorList>
    </citation>
    <scope>NUCLEOTIDE SEQUENCE [LARGE SCALE GENOMIC DNA]</scope>
    <source>
        <strain evidence="1 2">DSM 45499</strain>
    </source>
</reference>
<keyword evidence="2" id="KW-1185">Reference proteome</keyword>
<dbReference type="RefSeq" id="WP_424923948.1">
    <property type="nucleotide sequence ID" value="NZ_SOCP01000022.1"/>
</dbReference>
<sequence>MTEVDDRTAACHELLLRLAGRLPDRQLWRLRDWLAGGALDALARALPLTLLRERVAITARESLLLNAALLDAGADAGRLHAVPWVDQIDEVDYTFTSESPERVNMGDSEAVVLGAVLHGRSELVDVRGSWRRHRSGVAPATRIVLVTASTDCARLTGELQRVLRALGTYEPGVEVMPEGIDLPPYHRAALAASEPLLPGVIVHQG</sequence>
<dbReference type="AlphaFoldDB" id="A0A4R7UWY9"/>
<accession>A0A4R7UWY9</accession>